<dbReference type="SUPFAM" id="SSF51905">
    <property type="entry name" value="FAD/NAD(P)-binding domain"/>
    <property type="match status" value="1"/>
</dbReference>
<keyword evidence="8" id="KW-1185">Reference proteome</keyword>
<evidence type="ECO:0000256" key="1">
    <source>
        <dbReference type="ARBA" id="ARBA00001974"/>
    </source>
</evidence>
<evidence type="ECO:0000259" key="6">
    <source>
        <dbReference type="Pfam" id="PF01266"/>
    </source>
</evidence>
<dbReference type="Gene3D" id="3.50.50.60">
    <property type="entry name" value="FAD/NAD(P)-binding domain"/>
    <property type="match status" value="1"/>
</dbReference>
<evidence type="ECO:0000313" key="8">
    <source>
        <dbReference type="Proteomes" id="UP001159405"/>
    </source>
</evidence>
<evidence type="ECO:0000256" key="5">
    <source>
        <dbReference type="ARBA" id="ARBA00023002"/>
    </source>
</evidence>
<evidence type="ECO:0000256" key="3">
    <source>
        <dbReference type="ARBA" id="ARBA00022630"/>
    </source>
</evidence>
<dbReference type="InterPro" id="IPR045170">
    <property type="entry name" value="MTOX"/>
</dbReference>
<dbReference type="Pfam" id="PF01266">
    <property type="entry name" value="DAO"/>
    <property type="match status" value="1"/>
</dbReference>
<keyword evidence="5" id="KW-0560">Oxidoreductase</keyword>
<proteinExistence type="inferred from homology"/>
<keyword evidence="3" id="KW-0285">Flavoprotein</keyword>
<evidence type="ECO:0000313" key="7">
    <source>
        <dbReference type="EMBL" id="CAH3135451.1"/>
    </source>
</evidence>
<dbReference type="InterPro" id="IPR036188">
    <property type="entry name" value="FAD/NAD-bd_sf"/>
</dbReference>
<protein>
    <recommendedName>
        <fullName evidence="6">FAD dependent oxidoreductase domain-containing protein</fullName>
    </recommendedName>
</protein>
<comment type="similarity">
    <text evidence="2">Belongs to the MSOX/MTOX family.</text>
</comment>
<dbReference type="PANTHER" id="PTHR10961:SF7">
    <property type="entry name" value="FAD DEPENDENT OXIDOREDUCTASE DOMAIN-CONTAINING PROTEIN"/>
    <property type="match status" value="1"/>
</dbReference>
<organism evidence="7 8">
    <name type="scientific">Porites lobata</name>
    <dbReference type="NCBI Taxonomy" id="104759"/>
    <lineage>
        <taxon>Eukaryota</taxon>
        <taxon>Metazoa</taxon>
        <taxon>Cnidaria</taxon>
        <taxon>Anthozoa</taxon>
        <taxon>Hexacorallia</taxon>
        <taxon>Scleractinia</taxon>
        <taxon>Fungiina</taxon>
        <taxon>Poritidae</taxon>
        <taxon>Porites</taxon>
    </lineage>
</organism>
<name>A0ABN8PAS6_9CNID</name>
<feature type="domain" description="FAD dependent oxidoreductase" evidence="6">
    <location>
        <begin position="11"/>
        <end position="412"/>
    </location>
</feature>
<reference evidence="7 8" key="1">
    <citation type="submission" date="2022-05" db="EMBL/GenBank/DDBJ databases">
        <authorList>
            <consortium name="Genoscope - CEA"/>
            <person name="William W."/>
        </authorList>
    </citation>
    <scope>NUCLEOTIDE SEQUENCE [LARGE SCALE GENOMIC DNA]</scope>
</reference>
<dbReference type="PANTHER" id="PTHR10961">
    <property type="entry name" value="PEROXISOMAL SARCOSINE OXIDASE"/>
    <property type="match status" value="1"/>
</dbReference>
<comment type="caution">
    <text evidence="7">The sequence shown here is derived from an EMBL/GenBank/DDBJ whole genome shotgun (WGS) entry which is preliminary data.</text>
</comment>
<accession>A0ABN8PAS6</accession>
<sequence>MAARVSGSGYDVIVVGGGPIGLSAAYHCAVKEGKKVMVIEQYNFGNTHGSSPGFGRQFRICYSELYLCKLAIESSKEWDELMKDLNDNSLLERTGCLWFGDATVKSSEGNIDEAVKNLKMLSQPYDLLEGKEQIQSDERFSFISDAVNDMENPKALFVKDGGPINVPGLIEGLNRMLKSSGNADLIENAFVKCIDYSLDDEVRVWIGQQPQYIRTKKVILTPGTYVNHVLSSLTPTLKERINLTIYLWSSIYFKSKAVSRTLSSVSGSSNKWPIWYFFGHPKENDLNCYYGFPSETKRPNYARVAPAFTSNERFDFHLYPPDACSRPLDKDALQFTSDFVKKSMPSLDPKLTNDEPSTCVAGFAESCKEDDNGVGFVLDFLPGENINDRIVVFTGGWAMKFVPVIGKILKDLAIRGKTTPLYSQLIKPMRIDRGVLLTENAIANIKSQQPVKGNNLQRAAIFNKIWLAGPP</sequence>
<comment type="cofactor">
    <cofactor evidence="1">
        <name>FAD</name>
        <dbReference type="ChEBI" id="CHEBI:57692"/>
    </cofactor>
</comment>
<dbReference type="EMBL" id="CALNXK010000056">
    <property type="protein sequence ID" value="CAH3135451.1"/>
    <property type="molecule type" value="Genomic_DNA"/>
</dbReference>
<dbReference type="InterPro" id="IPR006076">
    <property type="entry name" value="FAD-dep_OxRdtase"/>
</dbReference>
<dbReference type="Proteomes" id="UP001159405">
    <property type="component" value="Unassembled WGS sequence"/>
</dbReference>
<keyword evidence="4" id="KW-0274">FAD</keyword>
<evidence type="ECO:0000256" key="2">
    <source>
        <dbReference type="ARBA" id="ARBA00010989"/>
    </source>
</evidence>
<evidence type="ECO:0000256" key="4">
    <source>
        <dbReference type="ARBA" id="ARBA00022827"/>
    </source>
</evidence>
<gene>
    <name evidence="7" type="ORF">PLOB_00037912</name>
</gene>
<dbReference type="Gene3D" id="3.30.9.10">
    <property type="entry name" value="D-Amino Acid Oxidase, subunit A, domain 2"/>
    <property type="match status" value="1"/>
</dbReference>